<feature type="region of interest" description="Disordered" evidence="1">
    <location>
        <begin position="872"/>
        <end position="904"/>
    </location>
</feature>
<name>A0A1M6XTC0_9FIRM</name>
<dbReference type="OrthoDB" id="9759262at2"/>
<reference evidence="2 3" key="1">
    <citation type="submission" date="2016-11" db="EMBL/GenBank/DDBJ databases">
        <authorList>
            <person name="Jaros S."/>
            <person name="Januszkiewicz K."/>
            <person name="Wedrychowicz H."/>
        </authorList>
    </citation>
    <scope>NUCLEOTIDE SEQUENCE [LARGE SCALE GENOMIC DNA]</scope>
    <source>
        <strain evidence="2 3">DSM 15929</strain>
    </source>
</reference>
<evidence type="ECO:0000313" key="3">
    <source>
        <dbReference type="Proteomes" id="UP000184386"/>
    </source>
</evidence>
<dbReference type="Pfam" id="PF19753">
    <property type="entry name" value="DUF6240"/>
    <property type="match status" value="2"/>
</dbReference>
<dbReference type="AlphaFoldDB" id="A0A1M6XTC0"/>
<dbReference type="STRING" id="1121322.SAMN02745136_04059"/>
<dbReference type="Gene3D" id="3.30.750.140">
    <property type="match status" value="1"/>
</dbReference>
<keyword evidence="3" id="KW-1185">Reference proteome</keyword>
<accession>A0A1M6XTC0</accession>
<proteinExistence type="predicted"/>
<feature type="compositionally biased region" description="Polar residues" evidence="1">
    <location>
        <begin position="1"/>
        <end position="24"/>
    </location>
</feature>
<dbReference type="EMBL" id="FRAC01000023">
    <property type="protein sequence ID" value="SHL09242.1"/>
    <property type="molecule type" value="Genomic_DNA"/>
</dbReference>
<feature type="compositionally biased region" description="Basic and acidic residues" evidence="1">
    <location>
        <begin position="25"/>
        <end position="37"/>
    </location>
</feature>
<organism evidence="2 3">
    <name type="scientific">Anaerocolumna jejuensis DSM 15929</name>
    <dbReference type="NCBI Taxonomy" id="1121322"/>
    <lineage>
        <taxon>Bacteria</taxon>
        <taxon>Bacillati</taxon>
        <taxon>Bacillota</taxon>
        <taxon>Clostridia</taxon>
        <taxon>Lachnospirales</taxon>
        <taxon>Lachnospiraceae</taxon>
        <taxon>Anaerocolumna</taxon>
    </lineage>
</organism>
<feature type="compositionally biased region" description="Basic and acidic residues" evidence="1">
    <location>
        <begin position="893"/>
        <end position="904"/>
    </location>
</feature>
<evidence type="ECO:0008006" key="4">
    <source>
        <dbReference type="Google" id="ProtNLM"/>
    </source>
</evidence>
<protein>
    <recommendedName>
        <fullName evidence="4">Flagellar hook-length control protein FliK</fullName>
    </recommendedName>
</protein>
<dbReference type="InterPro" id="IPR046207">
    <property type="entry name" value="DUF6240"/>
</dbReference>
<feature type="compositionally biased region" description="Polar residues" evidence="1">
    <location>
        <begin position="42"/>
        <end position="52"/>
    </location>
</feature>
<sequence length="1117" mass="123404">MSINTISDQNTSKAVTGPDSFTQLQDKKTEGTKEAKKTTKGQGSSSAVSKTASAGAVYTEGDDKTLQNNVEDMGKEVSKEDTVYKKETQASDKDSAKSPEQMTEDDYRKLEEEGMSFEKFELERLDRMLARIKTQRDMERESVSDQKTKLVEETEAEQSMALNYSQNKELIDRLKASNIPVTKENVIRISDAEEKADTVLSMSDQAKYYLIKNRMEPTLDNIYKASYSASKAKADTVNESQWESVKPQAEKIIQDAGFPVNEDTLNSAKWLFGHNLGITENNLWASWDLNRMKSDLTKEDITDKITASLAQGDTKSPSLSFLAQGQTEQAIKNIDNISDAAIETAVLKRNDKEIEELSIRDLYKEQKQLEEGSTAGKAAGPAASASANSSSARAAVEAGANAVADASGNAARSDGTDNGFDIKTVTVRRRLEEIRLKMTTEAGAELSKRGFHIETDSLQKIVEGLKEVEDRYYRGLLKEGNVSESNENVEAVKASLQRMEELKSAPAALLGSTLHTWQQETADTLATTGNDYKRNAASQSYETLMTKPRSDMGDSIAKAFTNSDGLLSEVGLEATEANKRALRILGYNNMPVTAENIDLVKLHDAQVNNVMKSLHPSVAVEFIRKGINPVDMPIEELNDQINTMKEEMGISGEERFSKFLWKLEKNNGISEEEKKSFIGIYRLMNTVEKSDGAALGAVIKADQDLTLKNLLTAVRTKNSGGIEADIDDDFGTLTQYNTRNESITEQINTAYTKNSGTKAAYGKELLRELRENLSPEGLKNIGDPGTIENMPLEQLLEKVAEQKEDTDNSYYSEKLKEIKEAVGSGKEAENLLKAGEVPVTLTNLLSASDFLQKGNTVFHKLNNLLKRRENPSELAAGKNIEKEDGTDNSGNVAEDRELQGSDELKGAENTDAFLQEFSDKLIGSLEDSQKVMEAYTDMENNVLELLKGYYDKGNLTSKDIGELKRISNGMQFISRMASKENYQIPLMTAEGITSVNVTLLKNTGDTGKLAVSIPSDKLGQLELSLSVKNNEVSAFIACENRSGLDAVQNNDAELREAFASQDTKIRQINYGIGNSFNENGRYNNYKPKDEVEAADTKTLLKLAKTFILQIKNIENEY</sequence>
<dbReference type="Proteomes" id="UP000184386">
    <property type="component" value="Unassembled WGS sequence"/>
</dbReference>
<dbReference type="InterPro" id="IPR038610">
    <property type="entry name" value="FliK-like_C_sf"/>
</dbReference>
<feature type="region of interest" description="Disordered" evidence="1">
    <location>
        <begin position="1"/>
        <end position="106"/>
    </location>
</feature>
<evidence type="ECO:0000313" key="2">
    <source>
        <dbReference type="EMBL" id="SHL09242.1"/>
    </source>
</evidence>
<evidence type="ECO:0000256" key="1">
    <source>
        <dbReference type="SAM" id="MobiDB-lite"/>
    </source>
</evidence>
<dbReference type="RefSeq" id="WP_073278683.1">
    <property type="nucleotide sequence ID" value="NZ_FRAC01000023.1"/>
</dbReference>
<gene>
    <name evidence="2" type="ORF">SAMN02745136_04059</name>
</gene>
<feature type="compositionally biased region" description="Basic and acidic residues" evidence="1">
    <location>
        <begin position="72"/>
        <end position="97"/>
    </location>
</feature>